<keyword evidence="1" id="KW-0411">Iron-sulfur</keyword>
<dbReference type="AlphaFoldDB" id="A0A3B0ZFT1"/>
<evidence type="ECO:0000313" key="4">
    <source>
        <dbReference type="EMBL" id="VAW86257.1"/>
    </source>
</evidence>
<name>A0A3B0ZFT1_9ZZZZ</name>
<dbReference type="PANTHER" id="PTHR30002">
    <property type="entry name" value="EPOXYQUEUOSINE REDUCTASE"/>
    <property type="match status" value="1"/>
</dbReference>
<keyword evidence="1" id="KW-0479">Metal-binding</keyword>
<dbReference type="GO" id="GO:0051539">
    <property type="term" value="F:4 iron, 4 sulfur cluster binding"/>
    <property type="evidence" value="ECO:0007669"/>
    <property type="project" value="UniProtKB-KW"/>
</dbReference>
<dbReference type="NCBIfam" id="TIGR00276">
    <property type="entry name" value="tRNA epoxyqueuosine(34) reductase QueG"/>
    <property type="match status" value="1"/>
</dbReference>
<proteinExistence type="predicted"/>
<sequence length="193" mass="21709">MQDAKNPPTALSAQALAELTDKIRAWSKALGFEAMTISDTDLAEDETHLLNWLDAGHHGEMEYMARHGTKRSRPAELEPGTLRVISVRMDYLVNDQHQAEDCLNDSTLGYISRYAMGRDYHKVLRQRLQKLATKIEQAVGPFSYRAFTDSAPVLEKALAQKSGMGWIGKHTNLINQKAGSWFFLGELYTDLPL</sequence>
<feature type="domain" description="DUF1730" evidence="3">
    <location>
        <begin position="71"/>
        <end position="150"/>
    </location>
</feature>
<accession>A0A3B0ZFT1</accession>
<evidence type="ECO:0000259" key="3">
    <source>
        <dbReference type="Pfam" id="PF08331"/>
    </source>
</evidence>
<dbReference type="EMBL" id="UOFQ01000038">
    <property type="protein sequence ID" value="VAW86257.1"/>
    <property type="molecule type" value="Genomic_DNA"/>
</dbReference>
<protein>
    <submittedName>
        <fullName evidence="4">Epoxyqueuosine reductase</fullName>
        <ecNumber evidence="4">1.17.99.6</ecNumber>
    </submittedName>
</protein>
<dbReference type="EC" id="1.17.99.6" evidence="4"/>
<dbReference type="PANTHER" id="PTHR30002:SF4">
    <property type="entry name" value="EPOXYQUEUOSINE REDUCTASE"/>
    <property type="match status" value="1"/>
</dbReference>
<keyword evidence="1" id="KW-0004">4Fe-4S</keyword>
<keyword evidence="2 4" id="KW-0560">Oxidoreductase</keyword>
<keyword evidence="1" id="KW-0408">Iron</keyword>
<evidence type="ECO:0000256" key="1">
    <source>
        <dbReference type="ARBA" id="ARBA00022485"/>
    </source>
</evidence>
<dbReference type="GO" id="GO:0008616">
    <property type="term" value="P:tRNA queuosine(34) biosynthetic process"/>
    <property type="evidence" value="ECO:0007669"/>
    <property type="project" value="InterPro"/>
</dbReference>
<reference evidence="4" key="1">
    <citation type="submission" date="2018-06" db="EMBL/GenBank/DDBJ databases">
        <authorList>
            <person name="Zhirakovskaya E."/>
        </authorList>
    </citation>
    <scope>NUCLEOTIDE SEQUENCE</scope>
</reference>
<dbReference type="GO" id="GO:0052693">
    <property type="term" value="F:epoxyqueuosine reductase activity"/>
    <property type="evidence" value="ECO:0007669"/>
    <property type="project" value="UniProtKB-EC"/>
</dbReference>
<feature type="non-terminal residue" evidence="4">
    <location>
        <position position="193"/>
    </location>
</feature>
<gene>
    <name evidence="4" type="ORF">MNBD_GAMMA17-902</name>
</gene>
<organism evidence="4">
    <name type="scientific">hydrothermal vent metagenome</name>
    <dbReference type="NCBI Taxonomy" id="652676"/>
    <lineage>
        <taxon>unclassified sequences</taxon>
        <taxon>metagenomes</taxon>
        <taxon>ecological metagenomes</taxon>
    </lineage>
</organism>
<dbReference type="Pfam" id="PF08331">
    <property type="entry name" value="QueG_DUF1730"/>
    <property type="match status" value="1"/>
</dbReference>
<dbReference type="InterPro" id="IPR004453">
    <property type="entry name" value="QueG"/>
</dbReference>
<evidence type="ECO:0000256" key="2">
    <source>
        <dbReference type="ARBA" id="ARBA00023002"/>
    </source>
</evidence>
<dbReference type="InterPro" id="IPR013542">
    <property type="entry name" value="QueG_DUF1730"/>
</dbReference>